<protein>
    <submittedName>
        <fullName evidence="1">Uncharacterized protein</fullName>
    </submittedName>
</protein>
<keyword evidence="2" id="KW-1185">Reference proteome</keyword>
<gene>
    <name evidence="1" type="ORF">E1293_46400</name>
</gene>
<accession>A0A4R4ZN07</accession>
<dbReference type="OrthoDB" id="3295950at2"/>
<sequence length="85" mass="9868">MCPVTTPADRQARHEGWKRADHAREYRLTHWDYDADQIDGFDYDIGAVLVQGTTVTGEAELTVMLQAWNLRPDQFLYPWQTDDPT</sequence>
<dbReference type="AlphaFoldDB" id="A0A4R4ZN07"/>
<comment type="caution">
    <text evidence="1">The sequence shown here is derived from an EMBL/GenBank/DDBJ whole genome shotgun (WGS) entry which is preliminary data.</text>
</comment>
<dbReference type="EMBL" id="SMKY01000564">
    <property type="protein sequence ID" value="TDD59516.1"/>
    <property type="molecule type" value="Genomic_DNA"/>
</dbReference>
<evidence type="ECO:0000313" key="2">
    <source>
        <dbReference type="Proteomes" id="UP000295578"/>
    </source>
</evidence>
<reference evidence="1 2" key="1">
    <citation type="submission" date="2019-03" db="EMBL/GenBank/DDBJ databases">
        <title>Draft genome sequences of novel Actinobacteria.</title>
        <authorList>
            <person name="Sahin N."/>
            <person name="Ay H."/>
            <person name="Saygin H."/>
        </authorList>
    </citation>
    <scope>NUCLEOTIDE SEQUENCE [LARGE SCALE GENOMIC DNA]</scope>
    <source>
        <strain evidence="1 2">DSM 45941</strain>
    </source>
</reference>
<evidence type="ECO:0000313" key="1">
    <source>
        <dbReference type="EMBL" id="TDD59516.1"/>
    </source>
</evidence>
<proteinExistence type="predicted"/>
<dbReference type="Proteomes" id="UP000295578">
    <property type="component" value="Unassembled WGS sequence"/>
</dbReference>
<name>A0A4R4ZN07_9ACTN</name>
<organism evidence="1 2">
    <name type="scientific">Actinomadura darangshiensis</name>
    <dbReference type="NCBI Taxonomy" id="705336"/>
    <lineage>
        <taxon>Bacteria</taxon>
        <taxon>Bacillati</taxon>
        <taxon>Actinomycetota</taxon>
        <taxon>Actinomycetes</taxon>
        <taxon>Streptosporangiales</taxon>
        <taxon>Thermomonosporaceae</taxon>
        <taxon>Actinomadura</taxon>
    </lineage>
</organism>